<feature type="domain" description="UspA" evidence="2">
    <location>
        <begin position="147"/>
        <end position="286"/>
    </location>
</feature>
<dbReference type="InterPro" id="IPR006016">
    <property type="entry name" value="UspA"/>
</dbReference>
<dbReference type="AlphaFoldDB" id="A0A0E9M383"/>
<organism evidence="3 4">
    <name type="scientific">Geofilum rubicundum JCM 15548</name>
    <dbReference type="NCBI Taxonomy" id="1236989"/>
    <lineage>
        <taxon>Bacteria</taxon>
        <taxon>Pseudomonadati</taxon>
        <taxon>Bacteroidota</taxon>
        <taxon>Bacteroidia</taxon>
        <taxon>Marinilabiliales</taxon>
        <taxon>Marinilabiliaceae</taxon>
        <taxon>Geofilum</taxon>
    </lineage>
</organism>
<dbReference type="PANTHER" id="PTHR46268:SF26">
    <property type="entry name" value="UNIVERSAL STRESS PROTEIN MJ0577"/>
    <property type="match status" value="1"/>
</dbReference>
<keyword evidence="4" id="KW-1185">Reference proteome</keyword>
<dbReference type="PRINTS" id="PR01438">
    <property type="entry name" value="UNVRSLSTRESS"/>
</dbReference>
<comment type="caution">
    <text evidence="3">The sequence shown here is derived from an EMBL/GenBank/DDBJ whole genome shotgun (WGS) entry which is preliminary data.</text>
</comment>
<dbReference type="OrthoDB" id="1522996at2"/>
<evidence type="ECO:0000259" key="2">
    <source>
        <dbReference type="Pfam" id="PF00582"/>
    </source>
</evidence>
<dbReference type="EMBL" id="BAZW01000066">
    <property type="protein sequence ID" value="GAO31866.1"/>
    <property type="molecule type" value="Genomic_DNA"/>
</dbReference>
<dbReference type="InterPro" id="IPR014729">
    <property type="entry name" value="Rossmann-like_a/b/a_fold"/>
</dbReference>
<accession>A0A0E9M383</accession>
<evidence type="ECO:0000313" key="3">
    <source>
        <dbReference type="EMBL" id="GAO31866.1"/>
    </source>
</evidence>
<dbReference type="CDD" id="cd00293">
    <property type="entry name" value="USP-like"/>
    <property type="match status" value="1"/>
</dbReference>
<sequence length="287" mass="32654">MILSNIAILLDLSEMDNILLNYIKRLNEKYHFKAIHLIHFMEVEEMPPEILSLFPDLDQSVDEMIAQEMREQIDEFMPKCGEVADVYVHQGGKMEAFLEWMENQSFDLVVLGKKAAIHGSGIFSGKMVRLLNTSTLFVSEMARGDIHKVMVPIDFSEYTNNALKVAKEASDLLSTELIPVHGIKVNMQYYPYVKDREELNDHFIKAAKKKYEKLREKLKIKADCQYFVLAEDGHISKTIYDQATFQSADLIVVGSKGKADGSDLLIGSVAERLISHDKNIPVLIVKK</sequence>
<dbReference type="PANTHER" id="PTHR46268">
    <property type="entry name" value="STRESS RESPONSE PROTEIN NHAX"/>
    <property type="match status" value="1"/>
</dbReference>
<gene>
    <name evidence="3" type="ORF">JCM15548_14270</name>
</gene>
<protein>
    <submittedName>
        <fullName evidence="3">Universal stress protein</fullName>
    </submittedName>
</protein>
<dbReference type="InterPro" id="IPR006015">
    <property type="entry name" value="Universal_stress_UspA"/>
</dbReference>
<dbReference type="RefSeq" id="WP_062128239.1">
    <property type="nucleotide sequence ID" value="NZ_BAZW01000066.1"/>
</dbReference>
<dbReference type="SUPFAM" id="SSF52402">
    <property type="entry name" value="Adenine nucleotide alpha hydrolases-like"/>
    <property type="match status" value="2"/>
</dbReference>
<evidence type="ECO:0000313" key="4">
    <source>
        <dbReference type="Proteomes" id="UP000032900"/>
    </source>
</evidence>
<dbReference type="Gene3D" id="3.40.50.620">
    <property type="entry name" value="HUPs"/>
    <property type="match status" value="2"/>
</dbReference>
<proteinExistence type="inferred from homology"/>
<comment type="similarity">
    <text evidence="1">Belongs to the universal stress protein A family.</text>
</comment>
<dbReference type="Proteomes" id="UP000032900">
    <property type="component" value="Unassembled WGS sequence"/>
</dbReference>
<dbReference type="Pfam" id="PF00582">
    <property type="entry name" value="Usp"/>
    <property type="match status" value="1"/>
</dbReference>
<dbReference type="STRING" id="1236989.JCM15548_14270"/>
<evidence type="ECO:0000256" key="1">
    <source>
        <dbReference type="ARBA" id="ARBA00008791"/>
    </source>
</evidence>
<reference evidence="3 4" key="1">
    <citation type="journal article" date="2015" name="Microbes Environ.">
        <title>Distribution and evolution of nitrogen fixation genes in the phylum bacteroidetes.</title>
        <authorList>
            <person name="Inoue J."/>
            <person name="Oshima K."/>
            <person name="Suda W."/>
            <person name="Sakamoto M."/>
            <person name="Iino T."/>
            <person name="Noda S."/>
            <person name="Hongoh Y."/>
            <person name="Hattori M."/>
            <person name="Ohkuma M."/>
        </authorList>
    </citation>
    <scope>NUCLEOTIDE SEQUENCE [LARGE SCALE GENOMIC DNA]</scope>
    <source>
        <strain evidence="3">JCM 15548</strain>
    </source>
</reference>
<name>A0A0E9M383_9BACT</name>